<dbReference type="GO" id="GO:0003723">
    <property type="term" value="F:RNA binding"/>
    <property type="evidence" value="ECO:0007669"/>
    <property type="project" value="InterPro"/>
</dbReference>
<keyword evidence="4 6" id="KW-0949">S-adenosyl-L-methionine</keyword>
<accession>A0A8I1AF45</accession>
<keyword evidence="3 6" id="KW-0808">Transferase</keyword>
<dbReference type="GO" id="GO:0008175">
    <property type="term" value="F:tRNA methyltransferase activity"/>
    <property type="evidence" value="ECO:0007669"/>
    <property type="project" value="UniProtKB-UniRule"/>
</dbReference>
<evidence type="ECO:0000256" key="2">
    <source>
        <dbReference type="ARBA" id="ARBA00022603"/>
    </source>
</evidence>
<feature type="binding site" evidence="6 7">
    <location>
        <position position="101"/>
    </location>
    <ligand>
        <name>S-adenosyl-L-methionine</name>
        <dbReference type="ChEBI" id="CHEBI:59789"/>
    </ligand>
</feature>
<evidence type="ECO:0000313" key="10">
    <source>
        <dbReference type="Proteomes" id="UP000633619"/>
    </source>
</evidence>
<dbReference type="FunFam" id="3.40.1280.10:FF:000002">
    <property type="entry name" value="Peptidylprolyl isomerase"/>
    <property type="match status" value="1"/>
</dbReference>
<comment type="caution">
    <text evidence="9">The sequence shown here is derived from an EMBL/GenBank/DDBJ whole genome shotgun (WGS) entry which is preliminary data.</text>
</comment>
<dbReference type="InterPro" id="IPR029028">
    <property type="entry name" value="Alpha/beta_knot_MTases"/>
</dbReference>
<dbReference type="PIRSF" id="PIRSF029256">
    <property type="entry name" value="SpoU_TrmH_prd"/>
    <property type="match status" value="1"/>
</dbReference>
<evidence type="ECO:0000256" key="5">
    <source>
        <dbReference type="ARBA" id="ARBA00022694"/>
    </source>
</evidence>
<evidence type="ECO:0000256" key="3">
    <source>
        <dbReference type="ARBA" id="ARBA00022679"/>
    </source>
</evidence>
<evidence type="ECO:0000256" key="6">
    <source>
        <dbReference type="HAMAP-Rule" id="MF_01885"/>
    </source>
</evidence>
<dbReference type="AlphaFoldDB" id="A0A8I1AF45"/>
<comment type="subcellular location">
    <subcellularLocation>
        <location evidence="6">Cytoplasm</location>
    </subcellularLocation>
</comment>
<reference evidence="9 10" key="1">
    <citation type="submission" date="2020-12" db="EMBL/GenBank/DDBJ databases">
        <title>WGS of Thermoactinomyces spp.</title>
        <authorList>
            <person name="Cheng K."/>
        </authorList>
    </citation>
    <scope>NUCLEOTIDE SEQUENCE [LARGE SCALE GENOMIC DNA]</scope>
    <source>
        <strain evidence="10">CICC 10671\DSM 43846</strain>
    </source>
</reference>
<comment type="catalytic activity">
    <reaction evidence="6">
        <text>5-carboxymethylaminomethyluridine(34) in tRNA(Leu) + S-adenosyl-L-methionine = 5-carboxymethylaminomethyl-2'-O-methyluridine(34) in tRNA(Leu) + S-adenosyl-L-homocysteine + H(+)</text>
        <dbReference type="Rhea" id="RHEA:43088"/>
        <dbReference type="Rhea" id="RHEA-COMP:10333"/>
        <dbReference type="Rhea" id="RHEA-COMP:10334"/>
        <dbReference type="ChEBI" id="CHEBI:15378"/>
        <dbReference type="ChEBI" id="CHEBI:57856"/>
        <dbReference type="ChEBI" id="CHEBI:59789"/>
        <dbReference type="ChEBI" id="CHEBI:74508"/>
        <dbReference type="ChEBI" id="CHEBI:74511"/>
        <dbReference type="EC" id="2.1.1.207"/>
    </reaction>
</comment>
<dbReference type="Pfam" id="PF00588">
    <property type="entry name" value="SpoU_methylase"/>
    <property type="match status" value="1"/>
</dbReference>
<keyword evidence="5 6" id="KW-0819">tRNA processing</keyword>
<keyword evidence="10" id="KW-1185">Reference proteome</keyword>
<dbReference type="EC" id="2.1.1.207" evidence="6"/>
<gene>
    <name evidence="9" type="ORF">I8U20_11380</name>
</gene>
<sequence>MPFHIVLVEPEIPQNTGNIARTCSVTGAKLHLVRPLGFEIDDSKLKRAGLDYWHELDIEYHDSFDELKEKYPDGRFFCVETFAKKHYTEPVYRENDFFVFGKETKGLAPEIWEAHKDTMIRIPMRPVSRSLNLSNSVAIVLYEGLRQIGFKNLV</sequence>
<protein>
    <recommendedName>
        <fullName evidence="6">Putative tRNA (cytidine(34)-2'-O)-methyltransferase</fullName>
        <ecNumber evidence="6">2.1.1.207</ecNumber>
    </recommendedName>
    <alternativeName>
        <fullName evidence="6">tRNA (cytidine/uridine-2'-O-)-methyltransferase</fullName>
    </alternativeName>
</protein>
<evidence type="ECO:0000256" key="7">
    <source>
        <dbReference type="PIRSR" id="PIRSR029256-1"/>
    </source>
</evidence>
<evidence type="ECO:0000256" key="4">
    <source>
        <dbReference type="ARBA" id="ARBA00022691"/>
    </source>
</evidence>
<dbReference type="InterPro" id="IPR016914">
    <property type="entry name" value="TrmL"/>
</dbReference>
<dbReference type="GO" id="GO:0042802">
    <property type="term" value="F:identical protein binding"/>
    <property type="evidence" value="ECO:0007669"/>
    <property type="project" value="UniProtKB-ARBA"/>
</dbReference>
<dbReference type="EMBL" id="JAECVW010000007">
    <property type="protein sequence ID" value="MBH8595930.1"/>
    <property type="molecule type" value="Genomic_DNA"/>
</dbReference>
<dbReference type="GO" id="GO:0008757">
    <property type="term" value="F:S-adenosylmethionine-dependent methyltransferase activity"/>
    <property type="evidence" value="ECO:0007669"/>
    <property type="project" value="UniProtKB-UniRule"/>
</dbReference>
<feature type="binding site" evidence="6 7">
    <location>
        <position position="122"/>
    </location>
    <ligand>
        <name>S-adenosyl-L-methionine</name>
        <dbReference type="ChEBI" id="CHEBI:59789"/>
    </ligand>
</feature>
<comment type="function">
    <text evidence="6">Could methylate the ribose at the nucleotide 34 wobble position in tRNA.</text>
</comment>
<dbReference type="InterPro" id="IPR001537">
    <property type="entry name" value="SpoU_MeTrfase"/>
</dbReference>
<feature type="domain" description="tRNA/rRNA methyltransferase SpoU type" evidence="8">
    <location>
        <begin position="3"/>
        <end position="142"/>
    </location>
</feature>
<dbReference type="PANTHER" id="PTHR42971:SF1">
    <property type="entry name" value="TRNA (CYTIDINE(34)-2'-O)-METHYLTRANSFERASE"/>
    <property type="match status" value="1"/>
</dbReference>
<dbReference type="Proteomes" id="UP000633619">
    <property type="component" value="Unassembled WGS sequence"/>
</dbReference>
<evidence type="ECO:0000259" key="8">
    <source>
        <dbReference type="Pfam" id="PF00588"/>
    </source>
</evidence>
<feature type="binding site" evidence="6 7">
    <location>
        <position position="79"/>
    </location>
    <ligand>
        <name>S-adenosyl-L-methionine</name>
        <dbReference type="ChEBI" id="CHEBI:59789"/>
    </ligand>
</feature>
<dbReference type="RefSeq" id="WP_181732703.1">
    <property type="nucleotide sequence ID" value="NZ_JACEIR010000010.1"/>
</dbReference>
<name>A0A8I1AF45_THEIN</name>
<feature type="binding site" evidence="6 7">
    <location>
        <position position="130"/>
    </location>
    <ligand>
        <name>S-adenosyl-L-methionine</name>
        <dbReference type="ChEBI" id="CHEBI:59789"/>
    </ligand>
</feature>
<evidence type="ECO:0000313" key="9">
    <source>
        <dbReference type="EMBL" id="MBH8595930.1"/>
    </source>
</evidence>
<comment type="similarity">
    <text evidence="6">Belongs to the class IV-like SAM-binding methyltransferase superfamily. RNA methyltransferase TrmH family. TrmL subfamily.</text>
</comment>
<dbReference type="SUPFAM" id="SSF75217">
    <property type="entry name" value="alpha/beta knot"/>
    <property type="match status" value="1"/>
</dbReference>
<dbReference type="GO" id="GO:0002130">
    <property type="term" value="P:wobble position ribose methylation"/>
    <property type="evidence" value="ECO:0007669"/>
    <property type="project" value="TreeGrafter"/>
</dbReference>
<evidence type="ECO:0000256" key="1">
    <source>
        <dbReference type="ARBA" id="ARBA00022490"/>
    </source>
</evidence>
<proteinExistence type="inferred from homology"/>
<dbReference type="Gene3D" id="3.40.1280.10">
    <property type="match status" value="1"/>
</dbReference>
<dbReference type="CDD" id="cd18094">
    <property type="entry name" value="SpoU-like_TrmL"/>
    <property type="match status" value="1"/>
</dbReference>
<keyword evidence="1 6" id="KW-0963">Cytoplasm</keyword>
<organism evidence="9 10">
    <name type="scientific">Thermoactinomyces intermedius</name>
    <dbReference type="NCBI Taxonomy" id="2024"/>
    <lineage>
        <taxon>Bacteria</taxon>
        <taxon>Bacillati</taxon>
        <taxon>Bacillota</taxon>
        <taxon>Bacilli</taxon>
        <taxon>Bacillales</taxon>
        <taxon>Thermoactinomycetaceae</taxon>
        <taxon>Thermoactinomyces</taxon>
    </lineage>
</organism>
<keyword evidence="2 6" id="KW-0489">Methyltransferase</keyword>
<dbReference type="PANTHER" id="PTHR42971">
    <property type="entry name" value="TRNA (CYTIDINE(34)-2'-O)-METHYLTRANSFERASE"/>
    <property type="match status" value="1"/>
</dbReference>
<dbReference type="GO" id="GO:0005737">
    <property type="term" value="C:cytoplasm"/>
    <property type="evidence" value="ECO:0007669"/>
    <property type="project" value="UniProtKB-SubCell"/>
</dbReference>
<comment type="catalytic activity">
    <reaction evidence="6">
        <text>cytidine(34) in tRNA + S-adenosyl-L-methionine = 2'-O-methylcytidine(34) in tRNA + S-adenosyl-L-homocysteine + H(+)</text>
        <dbReference type="Rhea" id="RHEA:43084"/>
        <dbReference type="Rhea" id="RHEA-COMP:10331"/>
        <dbReference type="Rhea" id="RHEA-COMP:10332"/>
        <dbReference type="ChEBI" id="CHEBI:15378"/>
        <dbReference type="ChEBI" id="CHEBI:57856"/>
        <dbReference type="ChEBI" id="CHEBI:59789"/>
        <dbReference type="ChEBI" id="CHEBI:74495"/>
        <dbReference type="ChEBI" id="CHEBI:82748"/>
        <dbReference type="EC" id="2.1.1.207"/>
    </reaction>
</comment>
<dbReference type="HAMAP" id="MF_01885">
    <property type="entry name" value="tRNA_methyltr_TrmL"/>
    <property type="match status" value="1"/>
</dbReference>
<dbReference type="InterPro" id="IPR029026">
    <property type="entry name" value="tRNA_m1G_MTases_N"/>
</dbReference>